<name>A0A835MNW1_9ROSI</name>
<dbReference type="Pfam" id="PF01595">
    <property type="entry name" value="CNNM"/>
    <property type="match status" value="1"/>
</dbReference>
<proteinExistence type="predicted"/>
<dbReference type="GO" id="GO:0005737">
    <property type="term" value="C:cytoplasm"/>
    <property type="evidence" value="ECO:0007669"/>
    <property type="project" value="TreeGrafter"/>
</dbReference>
<keyword evidence="5" id="KW-0611">Plant defense</keyword>
<dbReference type="InterPro" id="IPR036388">
    <property type="entry name" value="WH-like_DNA-bd_sf"/>
</dbReference>
<dbReference type="PANTHER" id="PTHR12064">
    <property type="entry name" value="METAL TRANSPORTER CNNM"/>
    <property type="match status" value="1"/>
</dbReference>
<feature type="transmembrane region" description="Helical" evidence="12">
    <location>
        <begin position="1262"/>
        <end position="1280"/>
    </location>
</feature>
<keyword evidence="7" id="KW-0129">CBS domain</keyword>
<comment type="subcellular location">
    <subcellularLocation>
        <location evidence="1">Membrane</location>
        <topology evidence="1">Multi-pass membrane protein</topology>
    </subcellularLocation>
</comment>
<organism evidence="14 15">
    <name type="scientific">Salix dunnii</name>
    <dbReference type="NCBI Taxonomy" id="1413687"/>
    <lineage>
        <taxon>Eukaryota</taxon>
        <taxon>Viridiplantae</taxon>
        <taxon>Streptophyta</taxon>
        <taxon>Embryophyta</taxon>
        <taxon>Tracheophyta</taxon>
        <taxon>Spermatophyta</taxon>
        <taxon>Magnoliopsida</taxon>
        <taxon>eudicotyledons</taxon>
        <taxon>Gunneridae</taxon>
        <taxon>Pentapetalae</taxon>
        <taxon>rosids</taxon>
        <taxon>fabids</taxon>
        <taxon>Malpighiales</taxon>
        <taxon>Salicaceae</taxon>
        <taxon>Saliceae</taxon>
        <taxon>Salix</taxon>
    </lineage>
</organism>
<keyword evidence="6 10" id="KW-1133">Transmembrane helix</keyword>
<dbReference type="Gene3D" id="3.80.10.10">
    <property type="entry name" value="Ribonuclease Inhibitor"/>
    <property type="match status" value="2"/>
</dbReference>
<dbReference type="Pfam" id="PF25019">
    <property type="entry name" value="LRR_R13L1-DRL21"/>
    <property type="match status" value="1"/>
</dbReference>
<keyword evidence="15" id="KW-1185">Reference proteome</keyword>
<dbReference type="SUPFAM" id="SSF52058">
    <property type="entry name" value="L domain-like"/>
    <property type="match status" value="1"/>
</dbReference>
<dbReference type="SUPFAM" id="SSF52540">
    <property type="entry name" value="P-loop containing nucleoside triphosphate hydrolases"/>
    <property type="match status" value="1"/>
</dbReference>
<dbReference type="PROSITE" id="PS51846">
    <property type="entry name" value="CNNM"/>
    <property type="match status" value="1"/>
</dbReference>
<evidence type="ECO:0000256" key="12">
    <source>
        <dbReference type="SAM" id="Phobius"/>
    </source>
</evidence>
<evidence type="ECO:0000256" key="8">
    <source>
        <dbReference type="ARBA" id="ARBA00023136"/>
    </source>
</evidence>
<feature type="transmembrane region" description="Helical" evidence="12">
    <location>
        <begin position="1177"/>
        <end position="1204"/>
    </location>
</feature>
<dbReference type="EMBL" id="JADGMS010000017">
    <property type="protein sequence ID" value="KAF9664223.1"/>
    <property type="molecule type" value="Genomic_DNA"/>
</dbReference>
<evidence type="ECO:0000256" key="3">
    <source>
        <dbReference type="ARBA" id="ARBA00022737"/>
    </source>
</evidence>
<evidence type="ECO:0000256" key="7">
    <source>
        <dbReference type="ARBA" id="ARBA00023122"/>
    </source>
</evidence>
<evidence type="ECO:0000256" key="2">
    <source>
        <dbReference type="ARBA" id="ARBA00022692"/>
    </source>
</evidence>
<evidence type="ECO:0000313" key="14">
    <source>
        <dbReference type="EMBL" id="KAF9664223.1"/>
    </source>
</evidence>
<keyword evidence="4" id="KW-0547">Nucleotide-binding</keyword>
<dbReference type="InterPro" id="IPR044751">
    <property type="entry name" value="Ion_transp-like_CBS"/>
</dbReference>
<dbReference type="GO" id="GO:0010960">
    <property type="term" value="P:magnesium ion homeostasis"/>
    <property type="evidence" value="ECO:0007669"/>
    <property type="project" value="InterPro"/>
</dbReference>
<keyword evidence="9" id="KW-0325">Glycoprotein</keyword>
<dbReference type="InterPro" id="IPR045095">
    <property type="entry name" value="ACDP"/>
</dbReference>
<dbReference type="InterPro" id="IPR002550">
    <property type="entry name" value="CNNM"/>
</dbReference>
<dbReference type="Gene3D" id="3.10.580.10">
    <property type="entry name" value="CBS-domain"/>
    <property type="match status" value="2"/>
</dbReference>
<dbReference type="InterPro" id="IPR027417">
    <property type="entry name" value="P-loop_NTPase"/>
</dbReference>
<dbReference type="Gene3D" id="1.10.10.10">
    <property type="entry name" value="Winged helix-like DNA-binding domain superfamily/Winged helix DNA-binding domain"/>
    <property type="match status" value="1"/>
</dbReference>
<comment type="caution">
    <text evidence="14">The sequence shown here is derived from an EMBL/GenBank/DDBJ whole genome shotgun (WGS) entry which is preliminary data.</text>
</comment>
<dbReference type="FunFam" id="3.10.580.10:FF:000015">
    <property type="entry name" value="DUF21 domain-containing protein"/>
    <property type="match status" value="1"/>
</dbReference>
<evidence type="ECO:0000256" key="9">
    <source>
        <dbReference type="ARBA" id="ARBA00023180"/>
    </source>
</evidence>
<evidence type="ECO:0000256" key="6">
    <source>
        <dbReference type="ARBA" id="ARBA00022989"/>
    </source>
</evidence>
<evidence type="ECO:0000313" key="15">
    <source>
        <dbReference type="Proteomes" id="UP000657918"/>
    </source>
</evidence>
<keyword evidence="3" id="KW-0677">Repeat</keyword>
<dbReference type="PRINTS" id="PR00364">
    <property type="entry name" value="DISEASERSIST"/>
</dbReference>
<keyword evidence="2 10" id="KW-0812">Transmembrane</keyword>
<dbReference type="InterPro" id="IPR032675">
    <property type="entry name" value="LRR_dom_sf"/>
</dbReference>
<dbReference type="InterPro" id="IPR046342">
    <property type="entry name" value="CBS_dom_sf"/>
</dbReference>
<gene>
    <name evidence="14" type="ORF">SADUNF_Sadunf17G0133700</name>
</gene>
<dbReference type="GO" id="GO:0051707">
    <property type="term" value="P:response to other organism"/>
    <property type="evidence" value="ECO:0007669"/>
    <property type="project" value="UniProtKB-ARBA"/>
</dbReference>
<dbReference type="Gene3D" id="3.40.50.300">
    <property type="entry name" value="P-loop containing nucleotide triphosphate hydrolases"/>
    <property type="match status" value="1"/>
</dbReference>
<feature type="transmembrane region" description="Helical" evidence="12">
    <location>
        <begin position="1292"/>
        <end position="1312"/>
    </location>
</feature>
<keyword evidence="8 10" id="KW-0472">Membrane</keyword>
<dbReference type="PANTHER" id="PTHR12064:SF36">
    <property type="entry name" value="DOMAIN-CONTAINING PROTEIN, PUTATIVE, EXPRESSED-RELATED"/>
    <property type="match status" value="1"/>
</dbReference>
<dbReference type="InterPro" id="IPR041118">
    <property type="entry name" value="Rx_N"/>
</dbReference>
<evidence type="ECO:0000256" key="4">
    <source>
        <dbReference type="ARBA" id="ARBA00022741"/>
    </source>
</evidence>
<protein>
    <recommendedName>
        <fullName evidence="13">CNNM transmembrane domain-containing protein</fullName>
    </recommendedName>
</protein>
<dbReference type="Pfam" id="PF18052">
    <property type="entry name" value="Rx_N"/>
    <property type="match status" value="1"/>
</dbReference>
<evidence type="ECO:0000256" key="1">
    <source>
        <dbReference type="ARBA" id="ARBA00004141"/>
    </source>
</evidence>
<accession>A0A835MNW1</accession>
<reference evidence="14 15" key="1">
    <citation type="submission" date="2020-10" db="EMBL/GenBank/DDBJ databases">
        <title>Plant Genome Project.</title>
        <authorList>
            <person name="Zhang R.-G."/>
        </authorList>
    </citation>
    <scope>NUCLEOTIDE SEQUENCE [LARGE SCALE GENOMIC DNA]</scope>
    <source>
        <strain evidence="14">FAFU-HL-1</strain>
        <tissue evidence="14">Leaf</tissue>
    </source>
</reference>
<feature type="region of interest" description="Disordered" evidence="11">
    <location>
        <begin position="1658"/>
        <end position="1697"/>
    </location>
</feature>
<evidence type="ECO:0000256" key="10">
    <source>
        <dbReference type="PROSITE-ProRule" id="PRU01193"/>
    </source>
</evidence>
<feature type="compositionally biased region" description="Polar residues" evidence="11">
    <location>
        <begin position="1658"/>
        <end position="1667"/>
    </location>
</feature>
<dbReference type="CDD" id="cd04590">
    <property type="entry name" value="CBS_pair_CorC_HlyC_assoc"/>
    <property type="match status" value="1"/>
</dbReference>
<evidence type="ECO:0000256" key="5">
    <source>
        <dbReference type="ARBA" id="ARBA00022821"/>
    </source>
</evidence>
<dbReference type="InterPro" id="IPR056789">
    <property type="entry name" value="LRR_R13L1-DRL21"/>
</dbReference>
<dbReference type="InterPro" id="IPR058922">
    <property type="entry name" value="WHD_DRP"/>
</dbReference>
<dbReference type="GO" id="GO:0030026">
    <property type="term" value="P:intracellular manganese ion homeostasis"/>
    <property type="evidence" value="ECO:0007669"/>
    <property type="project" value="TreeGrafter"/>
</dbReference>
<dbReference type="InterPro" id="IPR002182">
    <property type="entry name" value="NB-ARC"/>
</dbReference>
<dbReference type="SUPFAM" id="SSF54631">
    <property type="entry name" value="CBS-domain pair"/>
    <property type="match status" value="1"/>
</dbReference>
<dbReference type="Pfam" id="PF23559">
    <property type="entry name" value="WHD_DRP"/>
    <property type="match status" value="1"/>
</dbReference>
<sequence>MEALAVEIGKAFLSSAVDFLIKGYGSGLVEGFFKHRKHDDKELPEKLRDTLNVVNGLLDDAEEKQITVEAVKIWLDAIKDAVYEAEDLLDEINYEARSSDQLEAGSQTRTPRMRNLLFCCISPLSKNLVEEELAENLKNIFNKLERLKREAPTIDLIRRVGVKRSYDPPSRCLPTTSRLGGSRVHGRHDAKQAIKDLLLSDDAKMKGLAVVAIVGMGGIGKTTLAKFVYDDREVEEWFDLKTWAHVSQVFDALKLTKDILKGVGLSDCDNMTPEQLHCELEKKVSGKKLLLVLDNVWSDNQTLWDFLITPLQSGARGSKILVTTRNKNIMTALQNVSPYHLQRMSVDDCWSLFSEYAFNGESCNARSLFEEKFRSEIVGKCDGLPLAARSLGCLLRYRTDVEGWKEILESNVWKQRSEGVLPALRASYDDLPSYLKRCFAYSAILPKGHVFTKEELVLWWMAEGFLVPHDGSMEMKLGYEYFQDLVSRSFFEQIDDHSPNFVMHDLTNDLAKLVCGDFSYSLVDDDGGSRDISRRTRYLSYAVTRNEDLKSVRGIDAVQNLRTFMPMSTRGWSNGGFNSEEIHNLLPRFKRLRVLSLSGYDNAGQLLDSFGNLKHLRFLNLSRTSMDRLPEVLCASYNLQTLILSGCKNLIGLPAKMMTLSNLYHLDITETGLQDMPPQIGKLRRLQLLTDFFVGTHESSSIKELGELQDLKGELCIWNLQNVLGPQDASDANLRGKRNLKALSLVWSADTGNSPHQQGILERLQPHKDIEVLSIDGYGGEILPTWVGDSCFSKLASLSLVEFKYCRLLPPLGQLSSLKTLLIKAWDGVEIIGPEFYRRCISTNNPFESLQTLIFERMPQWHEWVLYDDCKAFPLLQELRIRECPKLTRALPGRLPSLLELEIKECPQLVLSLPVSPIINKMMLSNDHAEVKLVKLSSGCSLRLFSFEALHSLPTEMGKLGCGFTTLLSIDIFGATIKWLPVMLFPRLKQLSIWTCLNLESLCVQKEPCSHSECTSSIRYRPDLEKLSLHDCPKLKSFHCILPSLVNLKIYHCNGIESFPRVDLSPKLESLKIQGCNKLLAGRKQWNLQRFPSLSRFCFGACEEVDTAQSYNLFQKGACPLQSLYIPCPDPRWSLLQDFFSCCKVQPIPEGGLSSSVAEVMIRKMAANDVPCCEPMFWTYLIICMALVCFAGLMSGLTLGLMSLSVVDLEILIKAGQPQERKNAEKILPIVKNQHLLLCTLLIGNALAMEALPIFIDALLPALDAILISVTLILAFGEIIPQAVCSRFGLSIGAKLSIVVRFIVIVLFPLAYPISKLLDWILGEKHSALLQRAELKTLVDMHGNEAGKGGELTHDETTIIAGALDLTQKTAKDAMTPMSETFSLDINTKLDEYACLVSPKTLGLIIRKGHSRIPIYTGNPTNIIGLILVKNLIKCRPEDETPIRDLTIRRIPRVPDLLPLYDIMNQFQKGHSHMAVVVMSKDDASETVQKANSKPTMLGGKGSYQLGQNDQFIIPVNSPTVYSSGTDIESPKPINSRNLKENLHPKLQNQEHQHGHLSHEELEFLSASDEEVIGVITLEDVMEELIQEEILDETDEYVDVHNKIKINMIPQRRSPLRSPGAGMASPVSSYHQSPVSPILHSPIPPYAYSSFMRPTLSASQPAKSVPNSPAHLTGSPHYSPSSNKVSRKSYERLRGSDAQSGRSSLYFIPYSSTPIHYLDELGLRH</sequence>
<dbReference type="OrthoDB" id="844910at2759"/>
<dbReference type="Proteomes" id="UP000657918">
    <property type="component" value="Unassembled WGS sequence"/>
</dbReference>
<evidence type="ECO:0000259" key="13">
    <source>
        <dbReference type="PROSITE" id="PS51846"/>
    </source>
</evidence>
<dbReference type="GO" id="GO:0043531">
    <property type="term" value="F:ADP binding"/>
    <property type="evidence" value="ECO:0007669"/>
    <property type="project" value="InterPro"/>
</dbReference>
<feature type="domain" description="CNNM transmembrane" evidence="13">
    <location>
        <begin position="1173"/>
        <end position="1356"/>
    </location>
</feature>
<evidence type="ECO:0000256" key="11">
    <source>
        <dbReference type="SAM" id="MobiDB-lite"/>
    </source>
</evidence>
<dbReference type="Gene3D" id="1.20.5.4130">
    <property type="match status" value="1"/>
</dbReference>
<dbReference type="GO" id="GO:0006952">
    <property type="term" value="P:defense response"/>
    <property type="evidence" value="ECO:0007669"/>
    <property type="project" value="UniProtKB-KW"/>
</dbReference>
<dbReference type="Pfam" id="PF00931">
    <property type="entry name" value="NB-ARC"/>
    <property type="match status" value="1"/>
</dbReference>
<dbReference type="SUPFAM" id="SSF52047">
    <property type="entry name" value="RNI-like"/>
    <property type="match status" value="1"/>
</dbReference>
<dbReference type="GO" id="GO:0016020">
    <property type="term" value="C:membrane"/>
    <property type="evidence" value="ECO:0007669"/>
    <property type="project" value="UniProtKB-SubCell"/>
</dbReference>